<feature type="region of interest" description="Disordered" evidence="1">
    <location>
        <begin position="196"/>
        <end position="219"/>
    </location>
</feature>
<feature type="compositionally biased region" description="Basic and acidic residues" evidence="1">
    <location>
        <begin position="196"/>
        <end position="211"/>
    </location>
</feature>
<dbReference type="PATRIC" id="fig|1069642.3.peg.2918"/>
<dbReference type="OrthoDB" id="9342515at2"/>
<feature type="chain" id="PRO_5003914274" description="Flagellar motor switch protein FliG C-terminal domain-containing protein" evidence="3">
    <location>
        <begin position="21"/>
        <end position="577"/>
    </location>
</feature>
<feature type="transmembrane region" description="Helical" evidence="2">
    <location>
        <begin position="165"/>
        <end position="187"/>
    </location>
</feature>
<dbReference type="GO" id="GO:0009288">
    <property type="term" value="C:bacterial-type flagellum"/>
    <property type="evidence" value="ECO:0007669"/>
    <property type="project" value="InterPro"/>
</dbReference>
<dbReference type="Proteomes" id="UP000010074">
    <property type="component" value="Chromosome"/>
</dbReference>
<evidence type="ECO:0000259" key="4">
    <source>
        <dbReference type="Pfam" id="PF01706"/>
    </source>
</evidence>
<evidence type="ECO:0000256" key="2">
    <source>
        <dbReference type="SAM" id="Phobius"/>
    </source>
</evidence>
<protein>
    <recommendedName>
        <fullName evidence="8">Flagellar motor switch protein FliG C-terminal domain-containing protein</fullName>
    </recommendedName>
</protein>
<evidence type="ECO:0000256" key="3">
    <source>
        <dbReference type="SAM" id="SignalP"/>
    </source>
</evidence>
<evidence type="ECO:0000313" key="7">
    <source>
        <dbReference type="Proteomes" id="UP000010074"/>
    </source>
</evidence>
<organism evidence="6 7">
    <name type="scientific">Bdellovibrio bacteriovorus str. Tiberius</name>
    <dbReference type="NCBI Taxonomy" id="1069642"/>
    <lineage>
        <taxon>Bacteria</taxon>
        <taxon>Pseudomonadati</taxon>
        <taxon>Bdellovibrionota</taxon>
        <taxon>Bdellovibrionia</taxon>
        <taxon>Bdellovibrionales</taxon>
        <taxon>Pseudobdellovibrionaceae</taxon>
        <taxon>Bdellovibrio</taxon>
    </lineage>
</organism>
<dbReference type="InterPro" id="IPR023087">
    <property type="entry name" value="Flg_Motor_Flig_C"/>
</dbReference>
<evidence type="ECO:0000259" key="5">
    <source>
        <dbReference type="Pfam" id="PF14841"/>
    </source>
</evidence>
<dbReference type="PANTHER" id="PTHR30534">
    <property type="entry name" value="FLAGELLAR MOTOR SWITCH PROTEIN FLIG"/>
    <property type="match status" value="1"/>
</dbReference>
<proteinExistence type="predicted"/>
<evidence type="ECO:0008006" key="8">
    <source>
        <dbReference type="Google" id="ProtNLM"/>
    </source>
</evidence>
<dbReference type="GO" id="GO:0071973">
    <property type="term" value="P:bacterial-type flagellum-dependent cell motility"/>
    <property type="evidence" value="ECO:0007669"/>
    <property type="project" value="InterPro"/>
</dbReference>
<keyword evidence="2" id="KW-0812">Transmembrane</keyword>
<keyword evidence="2" id="KW-0472">Membrane</keyword>
<evidence type="ECO:0000313" key="6">
    <source>
        <dbReference type="EMBL" id="AFY02624.1"/>
    </source>
</evidence>
<dbReference type="RefSeq" id="WP_015092044.1">
    <property type="nucleotide sequence ID" value="NC_019567.1"/>
</dbReference>
<name>K7ZBT3_BDEBC</name>
<feature type="signal peptide" evidence="3">
    <location>
        <begin position="1"/>
        <end position="20"/>
    </location>
</feature>
<feature type="domain" description="Flagellar motor switch protein FliG middle" evidence="5">
    <location>
        <begin position="358"/>
        <end position="424"/>
    </location>
</feature>
<dbReference type="STRING" id="1069642.Bdt_2949"/>
<dbReference type="Pfam" id="PF01706">
    <property type="entry name" value="FliG_C"/>
    <property type="match status" value="1"/>
</dbReference>
<feature type="domain" description="Flagellar motor switch protein FliG C-terminal" evidence="4">
    <location>
        <begin position="459"/>
        <end position="555"/>
    </location>
</feature>
<evidence type="ECO:0000256" key="1">
    <source>
        <dbReference type="SAM" id="MobiDB-lite"/>
    </source>
</evidence>
<keyword evidence="2" id="KW-1133">Transmembrane helix</keyword>
<dbReference type="Pfam" id="PF14841">
    <property type="entry name" value="FliG_M"/>
    <property type="match status" value="1"/>
</dbReference>
<dbReference type="EMBL" id="CP002930">
    <property type="protein sequence ID" value="AFY02624.1"/>
    <property type="molecule type" value="Genomic_DNA"/>
</dbReference>
<dbReference type="HOGENOM" id="CLU_472263_0_0_7"/>
<dbReference type="InterPro" id="IPR000090">
    <property type="entry name" value="Flg_Motor_Flig"/>
</dbReference>
<dbReference type="SUPFAM" id="SSF48029">
    <property type="entry name" value="FliG"/>
    <property type="match status" value="1"/>
</dbReference>
<dbReference type="AlphaFoldDB" id="K7ZBT3"/>
<reference evidence="6 7" key="1">
    <citation type="journal article" date="2012" name="BMC Genomics">
        <title>Genome analysis of a simultaneously predatory and prey-independent, novel Bdellovibrio bacteriovorus from the River Tiber, supports in silico predictions of both ancient and recent lateral gene transfer from diverse bacteria.</title>
        <authorList>
            <person name="Hobley L."/>
            <person name="Lerner T.R."/>
            <person name="Williams L.E."/>
            <person name="Lambert C."/>
            <person name="Till R."/>
            <person name="Milner D.S."/>
            <person name="Basford S.M."/>
            <person name="Capeness M.J."/>
            <person name="Fenton A.K."/>
            <person name="Atterbury R.J."/>
            <person name="Harris M.A."/>
            <person name="Sockett R.E."/>
        </authorList>
    </citation>
    <scope>NUCLEOTIDE SEQUENCE [LARGE SCALE GENOMIC DNA]</scope>
    <source>
        <strain evidence="6 7">Tiberius</strain>
    </source>
</reference>
<gene>
    <name evidence="6" type="primary">fliG</name>
    <name evidence="6" type="ORF">Bdt_2949</name>
</gene>
<sequence>MMKRFSALLLSLMFSQVSFAQYIEEIGSLETVYEARARSVLNTILRPTDYTLVVAIEMDRDEKKLKEFHDEMDVQYLPGMPLMGDAPTLGKATNKLHEMKSKTDISVVLSRNVNPETEKIIKELLTSKLHLDATAGDSVTVKRIELPADPPKAEPKPDILPELTWKMWTLIVIMSLLALSGLMFWAWRRGRAQDPRKELKENHEYKHTEKDQEGEEKPEEVAVAATEPAPAAVVEPEFNMDAVKQHILAIAAQYPQLASRAVTEFTLNESAGDASLLMEFLGWDTSKRVFTDVPAMAWARLGKAVKEREGNTTKSATETAVRNVYKAILAAYVEHEMSSDETNPFSFVLKMREEERQQILDKETPANIAVLCLHSPAEVTAGIVGSLDAEKRVKVLAEISRVEKLPHNVVQAVISSFNQKLTEMRMRPEPKIEGASVLAKVIRGMSPEEEMDLLALFANDNPEELERLRRVILTFDDLKLVPSDILSEVLNGYEVDSLYAALFKTHTAFYNRILATLPERKAMIVERDLTDMVAIPQRKKTAEVRRDICQQVEKVMYSRSLRVGDLVDGTVRAVRSV</sequence>
<dbReference type="InterPro" id="IPR011002">
    <property type="entry name" value="FliG_a-hlx"/>
</dbReference>
<dbReference type="GO" id="GO:0003774">
    <property type="term" value="F:cytoskeletal motor activity"/>
    <property type="evidence" value="ECO:0007669"/>
    <property type="project" value="InterPro"/>
</dbReference>
<dbReference type="InterPro" id="IPR032779">
    <property type="entry name" value="FliG_M"/>
</dbReference>
<dbReference type="GO" id="GO:0006935">
    <property type="term" value="P:chemotaxis"/>
    <property type="evidence" value="ECO:0007669"/>
    <property type="project" value="InterPro"/>
</dbReference>
<accession>K7ZBT3</accession>
<dbReference type="KEGG" id="bbat:Bdt_2949"/>
<dbReference type="PANTHER" id="PTHR30534:SF0">
    <property type="entry name" value="FLAGELLAR MOTOR SWITCH PROTEIN FLIG"/>
    <property type="match status" value="1"/>
</dbReference>
<keyword evidence="3" id="KW-0732">Signal</keyword>
<dbReference type="Gene3D" id="1.10.220.30">
    <property type="match status" value="2"/>
</dbReference>